<dbReference type="InterPro" id="IPR043502">
    <property type="entry name" value="DNA/RNA_pol_sf"/>
</dbReference>
<dbReference type="GO" id="GO:0006302">
    <property type="term" value="P:double-strand break repair"/>
    <property type="evidence" value="ECO:0007669"/>
    <property type="project" value="TreeGrafter"/>
</dbReference>
<reference evidence="3" key="2">
    <citation type="journal article" date="2019" name="Mol. Phylogenet. Evol.">
        <title>Reassessment of the classification of bryopsidales (chlorophyta) based on chloroplast phylogenomic analyses.</title>
        <authorList>
            <person name="Cremen M.C."/>
            <person name="Leliaert F."/>
            <person name="West J."/>
            <person name="Lam D.W."/>
            <person name="Shimada S."/>
            <person name="Lopez-Bautista J.M."/>
            <person name="Verbruggen H."/>
        </authorList>
    </citation>
    <scope>NUCLEOTIDE SEQUENCE</scope>
</reference>
<dbReference type="EMBL" id="MH591103">
    <property type="protein sequence ID" value="AYC64836.1"/>
    <property type="molecule type" value="Genomic_DNA"/>
</dbReference>
<dbReference type="GO" id="GO:0003887">
    <property type="term" value="F:DNA-directed DNA polymerase activity"/>
    <property type="evidence" value="ECO:0007669"/>
    <property type="project" value="InterPro"/>
</dbReference>
<organism evidence="3">
    <name type="scientific">Boodleopsis pusilla</name>
    <dbReference type="NCBI Taxonomy" id="381415"/>
    <lineage>
        <taxon>Eukaryota</taxon>
        <taxon>Viridiplantae</taxon>
        <taxon>Chlorophyta</taxon>
        <taxon>core chlorophytes</taxon>
        <taxon>Ulvophyceae</taxon>
        <taxon>TCBD clade</taxon>
        <taxon>Bryopsidales</taxon>
        <taxon>Halimedineae</taxon>
        <taxon>Halimedaceae</taxon>
        <taxon>Rhipileae</taxon>
        <taxon>Boodleopsis</taxon>
    </lineage>
</organism>
<dbReference type="GeneID" id="38278623"/>
<keyword evidence="3" id="KW-0150">Chloroplast</keyword>
<dbReference type="PANTHER" id="PTHR10133">
    <property type="entry name" value="DNA POLYMERASE I"/>
    <property type="match status" value="1"/>
</dbReference>
<dbReference type="Gene3D" id="1.10.150.20">
    <property type="entry name" value="5' to 3' exonuclease, C-terminal subdomain"/>
    <property type="match status" value="1"/>
</dbReference>
<dbReference type="InterPro" id="IPR002298">
    <property type="entry name" value="DNA_polymerase_A"/>
</dbReference>
<dbReference type="Pfam" id="PF00476">
    <property type="entry name" value="DNA_pol_A"/>
    <property type="match status" value="1"/>
</dbReference>
<sequence>MLSVFGTGMDLHIFLASKILDRSYEQLMTLKQTDSKQFKRIRNSMKPVNFGKIYGMGPQTLWQRFLSLGQNMTFDEAQSLHLSWDQTFPQIQTYQNRCQSQYYRTRAPLPLLGGTPYITSLGGRLCRPEVSMDKHFLNFTQIVNFPIQATCTDFLKRSLWYLYALIKAGQLPATVVLSAHDEIILEFHESDAEGVQQMVNTVMVSAAQEVLSPMTSKLKWTQVLGKVGRRNLKMQI</sequence>
<feature type="domain" description="DNA-directed DNA polymerase family A palm" evidence="2">
    <location>
        <begin position="8"/>
        <end position="191"/>
    </location>
</feature>
<dbReference type="RefSeq" id="YP_009518870.1">
    <property type="nucleotide sequence ID" value="NC_039520.1"/>
</dbReference>
<dbReference type="SUPFAM" id="SSF56672">
    <property type="entry name" value="DNA/RNA polymerases"/>
    <property type="match status" value="1"/>
</dbReference>
<protein>
    <recommendedName>
        <fullName evidence="2">DNA-directed DNA polymerase family A palm domain-containing protein</fullName>
    </recommendedName>
</protein>
<keyword evidence="1" id="KW-0235">DNA replication</keyword>
<gene>
    <name evidence="3" type="primary">orf236</name>
</gene>
<geneLocation type="chloroplast" evidence="3"/>
<reference evidence="3" key="1">
    <citation type="submission" date="2018-07" db="EMBL/GenBank/DDBJ databases">
        <authorList>
            <person name="Quirk P.G."/>
            <person name="Krulwich T.A."/>
        </authorList>
    </citation>
    <scope>NUCLEOTIDE SEQUENCE</scope>
</reference>
<proteinExistence type="predicted"/>
<keyword evidence="3" id="KW-0934">Plastid</keyword>
<evidence type="ECO:0000313" key="3">
    <source>
        <dbReference type="EMBL" id="AYC64836.1"/>
    </source>
</evidence>
<dbReference type="PANTHER" id="PTHR10133:SF27">
    <property type="entry name" value="DNA POLYMERASE NU"/>
    <property type="match status" value="1"/>
</dbReference>
<dbReference type="GO" id="GO:0006261">
    <property type="term" value="P:DNA-templated DNA replication"/>
    <property type="evidence" value="ECO:0007669"/>
    <property type="project" value="InterPro"/>
</dbReference>
<dbReference type="SMART" id="SM00482">
    <property type="entry name" value="POLAc"/>
    <property type="match status" value="1"/>
</dbReference>
<accession>A0A386AZG5</accession>
<dbReference type="Gene3D" id="3.30.70.370">
    <property type="match status" value="1"/>
</dbReference>
<dbReference type="PRINTS" id="PR00868">
    <property type="entry name" value="DNAPOLI"/>
</dbReference>
<evidence type="ECO:0000259" key="2">
    <source>
        <dbReference type="SMART" id="SM00482"/>
    </source>
</evidence>
<dbReference type="InterPro" id="IPR001098">
    <property type="entry name" value="DNA-dir_DNA_pol_A_palm_dom"/>
</dbReference>
<dbReference type="AlphaFoldDB" id="A0A386AZG5"/>
<evidence type="ECO:0000256" key="1">
    <source>
        <dbReference type="ARBA" id="ARBA00022705"/>
    </source>
</evidence>
<dbReference type="GO" id="GO:0003677">
    <property type="term" value="F:DNA binding"/>
    <property type="evidence" value="ECO:0007669"/>
    <property type="project" value="InterPro"/>
</dbReference>
<name>A0A386AZG5_9CHLO</name>